<dbReference type="SUPFAM" id="SSF109755">
    <property type="entry name" value="PhoU-like"/>
    <property type="match status" value="1"/>
</dbReference>
<evidence type="ECO:0000256" key="5">
    <source>
        <dbReference type="ARBA" id="ARBA00022490"/>
    </source>
</evidence>
<evidence type="ECO:0000256" key="3">
    <source>
        <dbReference type="ARBA" id="ARBA00011738"/>
    </source>
</evidence>
<dbReference type="PIRSF" id="PIRSF003107">
    <property type="entry name" value="PhoU"/>
    <property type="match status" value="1"/>
</dbReference>
<protein>
    <recommendedName>
        <fullName evidence="8">Phosphate-specific transport system accessory protein PhoU</fullName>
    </recommendedName>
</protein>
<name>A0A9E9LTZ4_9BURK</name>
<comment type="subunit">
    <text evidence="3 8">Homodimer.</text>
</comment>
<dbReference type="GO" id="GO:0005737">
    <property type="term" value="C:cytoplasm"/>
    <property type="evidence" value="ECO:0007669"/>
    <property type="project" value="UniProtKB-SubCell"/>
</dbReference>
<organism evidence="10 11">
    <name type="scientific">Oxalobacter vibrioformis</name>
    <dbReference type="NCBI Taxonomy" id="933080"/>
    <lineage>
        <taxon>Bacteria</taxon>
        <taxon>Pseudomonadati</taxon>
        <taxon>Pseudomonadota</taxon>
        <taxon>Betaproteobacteria</taxon>
        <taxon>Burkholderiales</taxon>
        <taxon>Oxalobacteraceae</taxon>
        <taxon>Oxalobacter</taxon>
    </lineage>
</organism>
<dbReference type="PANTHER" id="PTHR42930:SF3">
    <property type="entry name" value="PHOSPHATE-SPECIFIC TRANSPORT SYSTEM ACCESSORY PROTEIN PHOU"/>
    <property type="match status" value="1"/>
</dbReference>
<keyword evidence="4 8" id="KW-0813">Transport</keyword>
<dbReference type="AlphaFoldDB" id="A0A9E9LTZ4"/>
<evidence type="ECO:0000256" key="8">
    <source>
        <dbReference type="PIRNR" id="PIRNR003107"/>
    </source>
</evidence>
<dbReference type="PANTHER" id="PTHR42930">
    <property type="entry name" value="PHOSPHATE-SPECIFIC TRANSPORT SYSTEM ACCESSORY PROTEIN PHOU"/>
    <property type="match status" value="1"/>
</dbReference>
<dbReference type="KEGG" id="ovb:NB640_10180"/>
<evidence type="ECO:0000256" key="4">
    <source>
        <dbReference type="ARBA" id="ARBA00022448"/>
    </source>
</evidence>
<dbReference type="Proteomes" id="UP001156215">
    <property type="component" value="Chromosome"/>
</dbReference>
<gene>
    <name evidence="10" type="primary">phoU</name>
    <name evidence="10" type="ORF">NB640_10180</name>
</gene>
<dbReference type="EMBL" id="CP098242">
    <property type="protein sequence ID" value="WAW09590.1"/>
    <property type="molecule type" value="Genomic_DNA"/>
</dbReference>
<comment type="similarity">
    <text evidence="2 8">Belongs to the PhoU family.</text>
</comment>
<evidence type="ECO:0000256" key="1">
    <source>
        <dbReference type="ARBA" id="ARBA00004496"/>
    </source>
</evidence>
<proteinExistence type="inferred from homology"/>
<dbReference type="GO" id="GO:0006817">
    <property type="term" value="P:phosphate ion transport"/>
    <property type="evidence" value="ECO:0007669"/>
    <property type="project" value="UniProtKB-KW"/>
</dbReference>
<feature type="domain" description="PhoU" evidence="9">
    <location>
        <begin position="23"/>
        <end position="108"/>
    </location>
</feature>
<keyword evidence="5 8" id="KW-0963">Cytoplasm</keyword>
<dbReference type="GO" id="GO:0030643">
    <property type="term" value="P:intracellular phosphate ion homeostasis"/>
    <property type="evidence" value="ECO:0007669"/>
    <property type="project" value="InterPro"/>
</dbReference>
<dbReference type="InterPro" id="IPR026022">
    <property type="entry name" value="PhoU_dom"/>
</dbReference>
<accession>A0A9E9LTZ4</accession>
<evidence type="ECO:0000256" key="7">
    <source>
        <dbReference type="ARBA" id="ARBA00056181"/>
    </source>
</evidence>
<evidence type="ECO:0000256" key="6">
    <source>
        <dbReference type="ARBA" id="ARBA00022592"/>
    </source>
</evidence>
<dbReference type="Gene3D" id="1.20.58.220">
    <property type="entry name" value="Phosphate transport system protein phou homolog 2, domain 2"/>
    <property type="match status" value="2"/>
</dbReference>
<evidence type="ECO:0000313" key="10">
    <source>
        <dbReference type="EMBL" id="WAW09590.1"/>
    </source>
</evidence>
<comment type="function">
    <text evidence="7 8">Plays a role in the regulation of phosphate uptake.</text>
</comment>
<keyword evidence="11" id="KW-1185">Reference proteome</keyword>
<dbReference type="InterPro" id="IPR028366">
    <property type="entry name" value="PhoU"/>
</dbReference>
<sequence length="234" mass="26305">MTGLHWSKQYDQDLETIKSKALLMGGLAEEQLANAIHALQEGDVELAEKVMATDEQVNQLQVSLDNACTELIVRRQPAAGDLRTVIATMRVITDVERIADEATKVARAAKNLQTRNLLLLNQYQPIHAIAGTAQQMLRDALDAYARLDRDKAVRMMALDEDLDREFHDMMRSLITYMMEEPKTISASLDILWAAKAIERIGDHATNIGEYVIYIVDGDDIRHSDYARKVLGIVK</sequence>
<dbReference type="GO" id="GO:0045936">
    <property type="term" value="P:negative regulation of phosphate metabolic process"/>
    <property type="evidence" value="ECO:0007669"/>
    <property type="project" value="InterPro"/>
</dbReference>
<dbReference type="NCBIfam" id="TIGR02135">
    <property type="entry name" value="phoU_full"/>
    <property type="match status" value="1"/>
</dbReference>
<keyword evidence="6 8" id="KW-0592">Phosphate transport</keyword>
<reference evidence="10" key="1">
    <citation type="journal article" date="2022" name="Front. Microbiol.">
        <title>New perspectives on an old grouping: The genomic and phenotypic variability of Oxalobacter formigenes and the implications for calcium oxalate stone prevention.</title>
        <authorList>
            <person name="Chmiel J.A."/>
            <person name="Carr C."/>
            <person name="Stuivenberg G.A."/>
            <person name="Venema R."/>
            <person name="Chanyi R.M."/>
            <person name="Al K.F."/>
            <person name="Giguere D."/>
            <person name="Say H."/>
            <person name="Akouris P.P."/>
            <person name="Dominguez Romero S.A."/>
            <person name="Kwong A."/>
            <person name="Tai V."/>
            <person name="Koval S.F."/>
            <person name="Razvi H."/>
            <person name="Bjazevic J."/>
            <person name="Burton J.P."/>
        </authorList>
    </citation>
    <scope>NUCLEOTIDE SEQUENCE</scope>
    <source>
        <strain evidence="10">WoOx3</strain>
    </source>
</reference>
<evidence type="ECO:0000259" key="9">
    <source>
        <dbReference type="Pfam" id="PF01895"/>
    </source>
</evidence>
<dbReference type="FunFam" id="1.20.58.220:FF:000004">
    <property type="entry name" value="Phosphate-specific transport system accessory protein PhoU"/>
    <property type="match status" value="1"/>
</dbReference>
<comment type="subcellular location">
    <subcellularLocation>
        <location evidence="1 8">Cytoplasm</location>
    </subcellularLocation>
</comment>
<evidence type="ECO:0000256" key="2">
    <source>
        <dbReference type="ARBA" id="ARBA00008107"/>
    </source>
</evidence>
<dbReference type="InterPro" id="IPR038078">
    <property type="entry name" value="PhoU-like_sf"/>
</dbReference>
<dbReference type="RefSeq" id="WP_269308592.1">
    <property type="nucleotide sequence ID" value="NZ_CP098242.1"/>
</dbReference>
<feature type="domain" description="PhoU" evidence="9">
    <location>
        <begin position="129"/>
        <end position="211"/>
    </location>
</feature>
<dbReference type="Pfam" id="PF01895">
    <property type="entry name" value="PhoU"/>
    <property type="match status" value="2"/>
</dbReference>
<evidence type="ECO:0000313" key="11">
    <source>
        <dbReference type="Proteomes" id="UP001156215"/>
    </source>
</evidence>